<accession>A0A060ULF9</accession>
<dbReference type="RefSeq" id="WP_156103822.1">
    <property type="nucleotide sequence ID" value="NZ_CCCS020000020.1"/>
</dbReference>
<reference evidence="1" key="2">
    <citation type="submission" date="2014-07" db="EMBL/GenBank/DDBJ databases">
        <title>Initial genome analysis of the psychrotolerant acidophile Acidithiobacillus ferrivorans CF27: insights into iron and sulfur oxidation pathways and into biofilm formation.</title>
        <authorList>
            <person name="Talla E."/>
            <person name="Hedrich S."/>
            <person name="Mangenot S."/>
            <person name="Ji B."/>
            <person name="Johnson D.B."/>
            <person name="Barbe V."/>
            <person name="Bonnefoy V."/>
        </authorList>
    </citation>
    <scope>NUCLEOTIDE SEQUENCE [LARGE SCALE GENOMIC DNA]</scope>
    <source>
        <strain evidence="1">CF27</strain>
    </source>
</reference>
<dbReference type="Proteomes" id="UP000193925">
    <property type="component" value="Chromosome AFERRI"/>
</dbReference>
<dbReference type="AlphaFoldDB" id="A0A060ULF9"/>
<evidence type="ECO:0000313" key="3">
    <source>
        <dbReference type="Proteomes" id="UP000193925"/>
    </source>
</evidence>
<keyword evidence="3" id="KW-1185">Reference proteome</keyword>
<evidence type="ECO:0000313" key="2">
    <source>
        <dbReference type="EMBL" id="SMH63985.1"/>
    </source>
</evidence>
<gene>
    <name evidence="2" type="ORF">AFERRI_10018</name>
    <name evidence="1" type="ORF">AFERRI_270001</name>
</gene>
<sequence length="56" mass="6459">MAHFIDPDRKTCYLLPPSMEDWLPEDHLARFRAIMGKITKKAFSKKPGRKWAAAVS</sequence>
<reference evidence="1" key="1">
    <citation type="submission" date="2014-03" db="EMBL/GenBank/DDBJ databases">
        <authorList>
            <person name="Genoscope - CEA"/>
        </authorList>
    </citation>
    <scope>NUCLEOTIDE SEQUENCE [LARGE SCALE GENOMIC DNA]</scope>
    <source>
        <strain evidence="1">CF27</strain>
    </source>
</reference>
<dbReference type="EMBL" id="LT841305">
    <property type="protein sequence ID" value="SMH63985.1"/>
    <property type="molecule type" value="Genomic_DNA"/>
</dbReference>
<evidence type="ECO:0000313" key="1">
    <source>
        <dbReference type="EMBL" id="CDQ09320.1"/>
    </source>
</evidence>
<proteinExistence type="predicted"/>
<organism evidence="1">
    <name type="scientific">Acidithiobacillus ferrivorans</name>
    <dbReference type="NCBI Taxonomy" id="160808"/>
    <lineage>
        <taxon>Bacteria</taxon>
        <taxon>Pseudomonadati</taxon>
        <taxon>Pseudomonadota</taxon>
        <taxon>Acidithiobacillia</taxon>
        <taxon>Acidithiobacillales</taxon>
        <taxon>Acidithiobacillaceae</taxon>
        <taxon>Acidithiobacillus</taxon>
    </lineage>
</organism>
<name>A0A060ULF9_9PROT</name>
<reference evidence="2 3" key="3">
    <citation type="submission" date="2017-03" db="EMBL/GenBank/DDBJ databases">
        <authorList>
            <person name="Regsiter A."/>
            <person name="William W."/>
        </authorList>
    </citation>
    <scope>NUCLEOTIDE SEQUENCE [LARGE SCALE GENOMIC DNA]</scope>
    <source>
        <strain evidence="2">PRJEB5721</strain>
    </source>
</reference>
<protein>
    <submittedName>
        <fullName evidence="1">Uncharacterized protein</fullName>
    </submittedName>
</protein>
<dbReference type="EMBL" id="CCCS020000020">
    <property type="protein sequence ID" value="CDQ09320.1"/>
    <property type="molecule type" value="Genomic_DNA"/>
</dbReference>